<dbReference type="Gene3D" id="3.10.100.10">
    <property type="entry name" value="Mannose-Binding Protein A, subunit A"/>
    <property type="match status" value="1"/>
</dbReference>
<organism evidence="2">
    <name type="scientific">Oikopleura dioica</name>
    <name type="common">Tunicate</name>
    <dbReference type="NCBI Taxonomy" id="34765"/>
    <lineage>
        <taxon>Eukaryota</taxon>
        <taxon>Metazoa</taxon>
        <taxon>Chordata</taxon>
        <taxon>Tunicata</taxon>
        <taxon>Appendicularia</taxon>
        <taxon>Copelata</taxon>
        <taxon>Oikopleuridae</taxon>
        <taxon>Oikopleura</taxon>
    </lineage>
</organism>
<accession>E4Y5X7</accession>
<proteinExistence type="predicted"/>
<dbReference type="EMBL" id="FN654290">
    <property type="protein sequence ID" value="CBY31027.1"/>
    <property type="molecule type" value="Genomic_DNA"/>
</dbReference>
<dbReference type="SUPFAM" id="SSF56436">
    <property type="entry name" value="C-type lectin-like"/>
    <property type="match status" value="1"/>
</dbReference>
<name>E4Y5X7_OIKDI</name>
<sequence>MKIFIITFFVGTICELRSRLPNRVKTGSEEWSQKYHFELVLEPKKWVDARNYCKNKDMHLVTIDCAEKQRGFSKWLNRHAPQKDIRVWTGLNSREMEWLWQHTQIRPSFDYFRNGYPEIRSNTCVYADDRRKRIWRGGKCGMKLPFVCETNHYFPEVPATDYNVKIEVNRSLNVAVEIETVFAARSGANDNNDIVSILWLPLAAVITDVSMQKMTTDGLPASNITYAEKTDCTSCDSVFRNIAYDGRVVTRLDKEGVQEDKFRTVRVVTALCGMHNIALKIRYEFPLENGRIEHFLRPGYRTGNFHFELTTPNAKVSTNFEAALDPKFEKHEKYKTMRAEMREPTYEPFINSKSRVSRKKNNFLKTKTHKFSLSLGQQERFPSRFGGVSRWLSMSIRIPRRQRVPADPNRPLRLNFPMIDGNETVKKTCESLVIADPKSGSEL</sequence>
<dbReference type="PANTHER" id="PTHR45784">
    <property type="entry name" value="C-TYPE LECTIN DOMAIN FAMILY 20 MEMBER A-RELATED"/>
    <property type="match status" value="1"/>
</dbReference>
<reference evidence="2" key="1">
    <citation type="journal article" date="2010" name="Science">
        <title>Plasticity of animal genome architecture unmasked by rapid evolution of a pelagic tunicate.</title>
        <authorList>
            <person name="Denoeud F."/>
            <person name="Henriet S."/>
            <person name="Mungpakdee S."/>
            <person name="Aury J.M."/>
            <person name="Da Silva C."/>
            <person name="Brinkmann H."/>
            <person name="Mikhaleva J."/>
            <person name="Olsen L.C."/>
            <person name="Jubin C."/>
            <person name="Canestro C."/>
            <person name="Bouquet J.M."/>
            <person name="Danks G."/>
            <person name="Poulain J."/>
            <person name="Campsteijn C."/>
            <person name="Adamski M."/>
            <person name="Cross I."/>
            <person name="Yadetie F."/>
            <person name="Muffato M."/>
            <person name="Louis A."/>
            <person name="Butcher S."/>
            <person name="Tsagkogeorga G."/>
            <person name="Konrad A."/>
            <person name="Singh S."/>
            <person name="Jensen M.F."/>
            <person name="Cong E.H."/>
            <person name="Eikeseth-Otteraa H."/>
            <person name="Noel B."/>
            <person name="Anthouard V."/>
            <person name="Porcel B.M."/>
            <person name="Kachouri-Lafond R."/>
            <person name="Nishino A."/>
            <person name="Ugolini M."/>
            <person name="Chourrout P."/>
            <person name="Nishida H."/>
            <person name="Aasland R."/>
            <person name="Huzurbazar S."/>
            <person name="Westhof E."/>
            <person name="Delsuc F."/>
            <person name="Lehrach H."/>
            <person name="Reinhardt R."/>
            <person name="Weissenbach J."/>
            <person name="Roy S.W."/>
            <person name="Artiguenave F."/>
            <person name="Postlethwait J.H."/>
            <person name="Manak J.R."/>
            <person name="Thompson E.M."/>
            <person name="Jaillon O."/>
            <person name="Du Pasquier L."/>
            <person name="Boudinot P."/>
            <person name="Liberles D.A."/>
            <person name="Volff J.N."/>
            <person name="Philippe H."/>
            <person name="Lenhard B."/>
            <person name="Roest Crollius H."/>
            <person name="Wincker P."/>
            <person name="Chourrout D."/>
        </authorList>
    </citation>
    <scope>NUCLEOTIDE SEQUENCE [LARGE SCALE GENOMIC DNA]</scope>
</reference>
<dbReference type="PANTHER" id="PTHR45784:SF3">
    <property type="entry name" value="C-TYPE LECTIN DOMAIN FAMILY 4 MEMBER K-LIKE-RELATED"/>
    <property type="match status" value="1"/>
</dbReference>
<feature type="domain" description="C-type lectin" evidence="1">
    <location>
        <begin position="35"/>
        <end position="149"/>
    </location>
</feature>
<dbReference type="SMART" id="SM00034">
    <property type="entry name" value="CLECT"/>
    <property type="match status" value="1"/>
</dbReference>
<dbReference type="InterPro" id="IPR016186">
    <property type="entry name" value="C-type_lectin-like/link_sf"/>
</dbReference>
<protein>
    <recommendedName>
        <fullName evidence="1">C-type lectin domain-containing protein</fullName>
    </recommendedName>
</protein>
<dbReference type="AlphaFoldDB" id="E4Y5X7"/>
<dbReference type="InterPro" id="IPR001304">
    <property type="entry name" value="C-type_lectin-like"/>
</dbReference>
<dbReference type="CDD" id="cd00037">
    <property type="entry name" value="CLECT"/>
    <property type="match status" value="1"/>
</dbReference>
<dbReference type="Proteomes" id="UP000011014">
    <property type="component" value="Unassembled WGS sequence"/>
</dbReference>
<evidence type="ECO:0000313" key="2">
    <source>
        <dbReference type="EMBL" id="CBY31027.1"/>
    </source>
</evidence>
<dbReference type="InterPro" id="IPR016187">
    <property type="entry name" value="CTDL_fold"/>
</dbReference>
<evidence type="ECO:0000259" key="1">
    <source>
        <dbReference type="PROSITE" id="PS50041"/>
    </source>
</evidence>
<gene>
    <name evidence="2" type="ORF">GSOID_T00018978001</name>
</gene>
<dbReference type="PROSITE" id="PS50041">
    <property type="entry name" value="C_TYPE_LECTIN_2"/>
    <property type="match status" value="1"/>
</dbReference>
<dbReference type="Pfam" id="PF00059">
    <property type="entry name" value="Lectin_C"/>
    <property type="match status" value="1"/>
</dbReference>